<dbReference type="AlphaFoldDB" id="A0A212IUP2"/>
<dbReference type="GO" id="GO:0009245">
    <property type="term" value="P:lipid A biosynthetic process"/>
    <property type="evidence" value="ECO:0007669"/>
    <property type="project" value="TreeGrafter"/>
</dbReference>
<reference evidence="5" key="1">
    <citation type="submission" date="2016-04" db="EMBL/GenBank/DDBJ databases">
        <authorList>
            <person name="Evans L.H."/>
            <person name="Alamgir A."/>
            <person name="Owens N."/>
            <person name="Weber N.D."/>
            <person name="Virtaneva K."/>
            <person name="Barbian K."/>
            <person name="Babar A."/>
            <person name="Rosenke K."/>
        </authorList>
    </citation>
    <scope>NUCLEOTIDE SEQUENCE</scope>
    <source>
        <strain evidence="5">86</strain>
    </source>
</reference>
<evidence type="ECO:0000313" key="5">
    <source>
        <dbReference type="EMBL" id="SBV90931.1"/>
    </source>
</evidence>
<proteinExistence type="predicted"/>
<dbReference type="GO" id="GO:0046872">
    <property type="term" value="F:metal ion binding"/>
    <property type="evidence" value="ECO:0007669"/>
    <property type="project" value="UniProtKB-KW"/>
</dbReference>
<accession>A0A212IUP2</accession>
<name>A0A212IUP2_9PROT</name>
<dbReference type="GO" id="GO:0016020">
    <property type="term" value="C:membrane"/>
    <property type="evidence" value="ECO:0007669"/>
    <property type="project" value="GOC"/>
</dbReference>
<dbReference type="CDD" id="cd07385">
    <property type="entry name" value="MPP_YkuE_C"/>
    <property type="match status" value="1"/>
</dbReference>
<feature type="transmembrane region" description="Helical" evidence="3">
    <location>
        <begin position="93"/>
        <end position="114"/>
    </location>
</feature>
<dbReference type="SUPFAM" id="SSF56300">
    <property type="entry name" value="Metallo-dependent phosphatases"/>
    <property type="match status" value="1"/>
</dbReference>
<evidence type="ECO:0000259" key="4">
    <source>
        <dbReference type="Pfam" id="PF00149"/>
    </source>
</evidence>
<dbReference type="GO" id="GO:0008758">
    <property type="term" value="F:UDP-2,3-diacylglucosamine hydrolase activity"/>
    <property type="evidence" value="ECO:0007669"/>
    <property type="project" value="TreeGrafter"/>
</dbReference>
<dbReference type="InterPro" id="IPR004843">
    <property type="entry name" value="Calcineurin-like_PHP"/>
</dbReference>
<sequence length="379" mass="40533">MFIPLFTASMSVVALYVYIRLILPLPLPVVVEIALGIGVVLLANRVLIMRLFHATASDALLLVGSWLHAAVLMAALLCFVADVGFLVFGDPGIPPVTFSGVVALGGLTLAAYGVRSALRVPPVREMTMTVPRLAPQLHGFRIAVLTDVHVGPLLRRRWVEKVVDRTLAAQPDLIALPGDLVDSPETVLAKDIVPLGRLRAPYGVYYSPGNHEYIYGVEGWMRVFRRLGMKVLYNQHDVVDVGGATLTIAGLADQVGAIRPGATPDIDAALAGAPERDDFRLLLAHRPYDAAIHAERGVDLHLAGHTHGGQIWPLRPLTASANAGYAGGWYNVGRMRLFVSNGVGVWAGVPLRLGVPNHIAIVRLEPDGETDLAAAVSAA</sequence>
<evidence type="ECO:0000256" key="2">
    <source>
        <dbReference type="ARBA" id="ARBA00022801"/>
    </source>
</evidence>
<organism evidence="5">
    <name type="scientific">uncultured Alphaproteobacteria bacterium</name>
    <dbReference type="NCBI Taxonomy" id="91750"/>
    <lineage>
        <taxon>Bacteria</taxon>
        <taxon>Pseudomonadati</taxon>
        <taxon>Pseudomonadota</taxon>
        <taxon>Alphaproteobacteria</taxon>
        <taxon>environmental samples</taxon>
    </lineage>
</organism>
<keyword evidence="2" id="KW-0378">Hydrolase</keyword>
<keyword evidence="1" id="KW-0479">Metal-binding</keyword>
<protein>
    <submittedName>
        <fullName evidence="5">Calcineurin-like phosphoesterase</fullName>
    </submittedName>
</protein>
<feature type="transmembrane region" description="Helical" evidence="3">
    <location>
        <begin position="60"/>
        <end position="87"/>
    </location>
</feature>
<feature type="domain" description="Calcineurin-like phosphoesterase" evidence="4">
    <location>
        <begin position="140"/>
        <end position="308"/>
    </location>
</feature>
<gene>
    <name evidence="5" type="ORF">KL86APRO_10062</name>
</gene>
<feature type="transmembrane region" description="Helical" evidence="3">
    <location>
        <begin position="5"/>
        <end position="23"/>
    </location>
</feature>
<feature type="transmembrane region" description="Helical" evidence="3">
    <location>
        <begin position="29"/>
        <end position="48"/>
    </location>
</feature>
<dbReference type="PANTHER" id="PTHR31302">
    <property type="entry name" value="TRANSMEMBRANE PROTEIN WITH METALLOPHOSPHOESTERASE DOMAIN-RELATED"/>
    <property type="match status" value="1"/>
</dbReference>
<dbReference type="Pfam" id="PF00149">
    <property type="entry name" value="Metallophos"/>
    <property type="match status" value="1"/>
</dbReference>
<evidence type="ECO:0000256" key="1">
    <source>
        <dbReference type="ARBA" id="ARBA00022723"/>
    </source>
</evidence>
<dbReference type="EMBL" id="FLUO01000001">
    <property type="protein sequence ID" value="SBV90931.1"/>
    <property type="molecule type" value="Genomic_DNA"/>
</dbReference>
<dbReference type="PANTHER" id="PTHR31302:SF31">
    <property type="entry name" value="PHOSPHODIESTERASE YAEI"/>
    <property type="match status" value="1"/>
</dbReference>
<keyword evidence="3" id="KW-1133">Transmembrane helix</keyword>
<keyword evidence="3" id="KW-0812">Transmembrane</keyword>
<dbReference type="Gene3D" id="3.60.21.10">
    <property type="match status" value="1"/>
</dbReference>
<dbReference type="InterPro" id="IPR029052">
    <property type="entry name" value="Metallo-depent_PP-like"/>
</dbReference>
<keyword evidence="3" id="KW-0472">Membrane</keyword>
<dbReference type="InterPro" id="IPR051158">
    <property type="entry name" value="Metallophosphoesterase_sf"/>
</dbReference>
<evidence type="ECO:0000256" key="3">
    <source>
        <dbReference type="SAM" id="Phobius"/>
    </source>
</evidence>